<dbReference type="GeneID" id="85496873"/>
<organism evidence="3 4">
    <name type="scientific">Cutaneotrichosporon cavernicola</name>
    <dbReference type="NCBI Taxonomy" id="279322"/>
    <lineage>
        <taxon>Eukaryota</taxon>
        <taxon>Fungi</taxon>
        <taxon>Dikarya</taxon>
        <taxon>Basidiomycota</taxon>
        <taxon>Agaricomycotina</taxon>
        <taxon>Tremellomycetes</taxon>
        <taxon>Trichosporonales</taxon>
        <taxon>Trichosporonaceae</taxon>
        <taxon>Cutaneotrichosporon</taxon>
    </lineage>
</organism>
<evidence type="ECO:0000313" key="4">
    <source>
        <dbReference type="Proteomes" id="UP001233271"/>
    </source>
</evidence>
<dbReference type="AlphaFoldDB" id="A0AA48QX47"/>
<reference evidence="3" key="1">
    <citation type="journal article" date="2023" name="BMC Genomics">
        <title>Chromosome-level genome assemblies of Cutaneotrichosporon spp. (Trichosporonales, Basidiomycota) reveal imbalanced evolution between nucleotide sequences and chromosome synteny.</title>
        <authorList>
            <person name="Kobayashi Y."/>
            <person name="Kayamori A."/>
            <person name="Aoki K."/>
            <person name="Shiwa Y."/>
            <person name="Matsutani M."/>
            <person name="Fujita N."/>
            <person name="Sugita T."/>
            <person name="Iwasaki W."/>
            <person name="Tanaka N."/>
            <person name="Takashima M."/>
        </authorList>
    </citation>
    <scope>NUCLEOTIDE SEQUENCE</scope>
    <source>
        <strain evidence="3">HIS019</strain>
    </source>
</reference>
<dbReference type="RefSeq" id="XP_060458268.1">
    <property type="nucleotide sequence ID" value="XM_060601812.1"/>
</dbReference>
<keyword evidence="4" id="KW-1185">Reference proteome</keyword>
<name>A0AA48QX47_9TREE</name>
<comment type="similarity">
    <text evidence="1">Belongs to the LTO1 family.</text>
</comment>
<dbReference type="PANTHER" id="PTHR28532:SF1">
    <property type="entry name" value="ORAL CANCER OVEREXPRESSED 1"/>
    <property type="match status" value="1"/>
</dbReference>
<dbReference type="InterPro" id="IPR019191">
    <property type="entry name" value="Essential_protein_Yae1_N"/>
</dbReference>
<dbReference type="PANTHER" id="PTHR28532">
    <property type="entry name" value="GEO13458P1"/>
    <property type="match status" value="1"/>
</dbReference>
<protein>
    <recommendedName>
        <fullName evidence="2">Essential protein Yae1 N-terminal domain-containing protein</fullName>
    </recommendedName>
</protein>
<proteinExistence type="inferred from homology"/>
<dbReference type="Proteomes" id="UP001233271">
    <property type="component" value="Chromosome 5"/>
</dbReference>
<evidence type="ECO:0000313" key="3">
    <source>
        <dbReference type="EMBL" id="BEI93003.1"/>
    </source>
</evidence>
<dbReference type="Pfam" id="PF09811">
    <property type="entry name" value="Yae1_N"/>
    <property type="match status" value="1"/>
</dbReference>
<sequence>MDDIFDDALNLESKFYDEGYADGHAHGAQHGVFEGRQLGREKAWEVWDELGFYEGYARVWLRKLEGKVGRKEVKSASHATALLGLIAGFPITNPSAGAAPTTAQDIALAEIDAETSRPKSRSRGASPAAGGEVDLESLLMSIRARYRLLCTSLGTRPRLTAAKDGSERAAVVEGIEGPMKGVDTRQLRF</sequence>
<accession>A0AA48QX47</accession>
<gene>
    <name evidence="3" type="ORF">CcaverHIS019_0506310</name>
</gene>
<dbReference type="KEGG" id="ccac:CcaHIS019_0506310"/>
<evidence type="ECO:0000259" key="2">
    <source>
        <dbReference type="Pfam" id="PF09811"/>
    </source>
</evidence>
<feature type="domain" description="Essential protein Yae1 N-terminal" evidence="2">
    <location>
        <begin position="19"/>
        <end position="56"/>
    </location>
</feature>
<dbReference type="InterPro" id="IPR052436">
    <property type="entry name" value="LTO1_adapter"/>
</dbReference>
<evidence type="ECO:0000256" key="1">
    <source>
        <dbReference type="ARBA" id="ARBA00038090"/>
    </source>
</evidence>
<dbReference type="EMBL" id="AP028216">
    <property type="protein sequence ID" value="BEI93003.1"/>
    <property type="molecule type" value="Genomic_DNA"/>
</dbReference>